<comment type="caution">
    <text evidence="1">The sequence shown here is derived from an EMBL/GenBank/DDBJ whole genome shotgun (WGS) entry which is preliminary data.</text>
</comment>
<protein>
    <submittedName>
        <fullName evidence="1">Uncharacterized protein</fullName>
    </submittedName>
</protein>
<evidence type="ECO:0000313" key="2">
    <source>
        <dbReference type="Proteomes" id="UP000024635"/>
    </source>
</evidence>
<name>A0A016T0T7_9BILA</name>
<evidence type="ECO:0000313" key="1">
    <source>
        <dbReference type="EMBL" id="EYB96350.1"/>
    </source>
</evidence>
<dbReference type="EMBL" id="JARK01001487">
    <property type="protein sequence ID" value="EYB96350.1"/>
    <property type="molecule type" value="Genomic_DNA"/>
</dbReference>
<dbReference type="AlphaFoldDB" id="A0A016T0T7"/>
<sequence length="70" mass="7867">MAQSHDPSPPSFRLILIHTQLQTAVDKRQERGAAFLGRDNQSEHESPCVSAEERRATVATLVYDRLDFTA</sequence>
<dbReference type="Proteomes" id="UP000024635">
    <property type="component" value="Unassembled WGS sequence"/>
</dbReference>
<reference evidence="2" key="1">
    <citation type="journal article" date="2015" name="Nat. Genet.">
        <title>The genome and transcriptome of the zoonotic hookworm Ancylostoma ceylanicum identify infection-specific gene families.</title>
        <authorList>
            <person name="Schwarz E.M."/>
            <person name="Hu Y."/>
            <person name="Antoshechkin I."/>
            <person name="Miller M.M."/>
            <person name="Sternberg P.W."/>
            <person name="Aroian R.V."/>
        </authorList>
    </citation>
    <scope>NUCLEOTIDE SEQUENCE</scope>
    <source>
        <strain evidence="2">HY135</strain>
    </source>
</reference>
<proteinExistence type="predicted"/>
<accession>A0A016T0T7</accession>
<keyword evidence="2" id="KW-1185">Reference proteome</keyword>
<organism evidence="1 2">
    <name type="scientific">Ancylostoma ceylanicum</name>
    <dbReference type="NCBI Taxonomy" id="53326"/>
    <lineage>
        <taxon>Eukaryota</taxon>
        <taxon>Metazoa</taxon>
        <taxon>Ecdysozoa</taxon>
        <taxon>Nematoda</taxon>
        <taxon>Chromadorea</taxon>
        <taxon>Rhabditida</taxon>
        <taxon>Rhabditina</taxon>
        <taxon>Rhabditomorpha</taxon>
        <taxon>Strongyloidea</taxon>
        <taxon>Ancylostomatidae</taxon>
        <taxon>Ancylostomatinae</taxon>
        <taxon>Ancylostoma</taxon>
    </lineage>
</organism>
<gene>
    <name evidence="1" type="primary">Acey_s0151.g2820</name>
    <name evidence="1" type="ORF">Y032_0151g2820</name>
</gene>